<keyword evidence="2" id="KW-1185">Reference proteome</keyword>
<reference evidence="1 2" key="1">
    <citation type="submission" date="2020-08" db="EMBL/GenBank/DDBJ databases">
        <title>Genome public.</title>
        <authorList>
            <person name="Liu C."/>
            <person name="Sun Q."/>
        </authorList>
    </citation>
    <scope>NUCLEOTIDE SEQUENCE [LARGE SCALE GENOMIC DNA]</scope>
    <source>
        <strain evidence="1 2">NSJ-6</strain>
    </source>
</reference>
<evidence type="ECO:0000313" key="2">
    <source>
        <dbReference type="Proteomes" id="UP000596929"/>
    </source>
</evidence>
<dbReference type="RefSeq" id="WP_186859233.1">
    <property type="nucleotide sequence ID" value="NZ_JACOOO010000004.1"/>
</dbReference>
<sequence>MGNLEKRMTINQKVENKKDPDNIILLREIRDLLKINIDNFTHTDNKPNS</sequence>
<comment type="caution">
    <text evidence="1">The sequence shown here is derived from an EMBL/GenBank/DDBJ whole genome shotgun (WGS) entry which is preliminary data.</text>
</comment>
<organism evidence="1 2">
    <name type="scientific">Clostridium hominis</name>
    <dbReference type="NCBI Taxonomy" id="2763036"/>
    <lineage>
        <taxon>Bacteria</taxon>
        <taxon>Bacillati</taxon>
        <taxon>Bacillota</taxon>
        <taxon>Clostridia</taxon>
        <taxon>Eubacteriales</taxon>
        <taxon>Clostridiaceae</taxon>
        <taxon>Clostridium</taxon>
    </lineage>
</organism>
<evidence type="ECO:0000313" key="1">
    <source>
        <dbReference type="EMBL" id="MBC5627814.1"/>
    </source>
</evidence>
<dbReference type="EMBL" id="JACOOO010000004">
    <property type="protein sequence ID" value="MBC5627814.1"/>
    <property type="molecule type" value="Genomic_DNA"/>
</dbReference>
<gene>
    <name evidence="1" type="ORF">H8S20_02800</name>
</gene>
<accession>A0ABR7D8V5</accession>
<proteinExistence type="predicted"/>
<dbReference type="Proteomes" id="UP000596929">
    <property type="component" value="Unassembled WGS sequence"/>
</dbReference>
<name>A0ABR7D8V5_9CLOT</name>
<protein>
    <submittedName>
        <fullName evidence="1">Uncharacterized protein</fullName>
    </submittedName>
</protein>